<dbReference type="RefSeq" id="WP_013658733.1">
    <property type="nucleotide sequence ID" value="NC_015275.1"/>
</dbReference>
<dbReference type="Pfam" id="PF08281">
    <property type="entry name" value="Sigma70_r4_2"/>
    <property type="match status" value="1"/>
</dbReference>
<dbReference type="GO" id="GO:0003677">
    <property type="term" value="F:DNA binding"/>
    <property type="evidence" value="ECO:0007669"/>
    <property type="project" value="InterPro"/>
</dbReference>
<dbReference type="KEGG" id="cle:Clole_3779"/>
<protein>
    <submittedName>
        <fullName evidence="2">Sigma-70 region 4 type 2</fullName>
    </submittedName>
</protein>
<keyword evidence="3" id="KW-1185">Reference proteome</keyword>
<accession>F2JII9</accession>
<dbReference type="EMBL" id="CP002582">
    <property type="protein sequence ID" value="ADZ85459.1"/>
    <property type="molecule type" value="Genomic_DNA"/>
</dbReference>
<feature type="domain" description="RNA polymerase sigma factor 70 region 4 type 2" evidence="1">
    <location>
        <begin position="75"/>
        <end position="121"/>
    </location>
</feature>
<dbReference type="InterPro" id="IPR013249">
    <property type="entry name" value="RNA_pol_sigma70_r4_t2"/>
</dbReference>
<dbReference type="AlphaFoldDB" id="F2JII9"/>
<reference evidence="2 3" key="1">
    <citation type="journal article" date="2011" name="J. Bacteriol.">
        <title>Complete genome sequence of the cellulose-degrading bacterium Cellulosilyticum lentocellum.</title>
        <authorList>
            <consortium name="US DOE Joint Genome Institute"/>
            <person name="Miller D.A."/>
            <person name="Suen G."/>
            <person name="Bruce D."/>
            <person name="Copeland A."/>
            <person name="Cheng J.F."/>
            <person name="Detter C."/>
            <person name="Goodwin L.A."/>
            <person name="Han C.S."/>
            <person name="Hauser L.J."/>
            <person name="Land M.L."/>
            <person name="Lapidus A."/>
            <person name="Lucas S."/>
            <person name="Meincke L."/>
            <person name="Pitluck S."/>
            <person name="Tapia R."/>
            <person name="Teshima H."/>
            <person name="Woyke T."/>
            <person name="Fox B.G."/>
            <person name="Angert E.R."/>
            <person name="Currie C.R."/>
        </authorList>
    </citation>
    <scope>NUCLEOTIDE SEQUENCE [LARGE SCALE GENOMIC DNA]</scope>
    <source>
        <strain evidence="3">ATCC 49066 / DSM 5427 / NCIMB 11756 / RHM5</strain>
    </source>
</reference>
<evidence type="ECO:0000313" key="3">
    <source>
        <dbReference type="Proteomes" id="UP000008467"/>
    </source>
</evidence>
<dbReference type="Gene3D" id="1.20.140.160">
    <property type="match status" value="1"/>
</dbReference>
<dbReference type="Proteomes" id="UP000008467">
    <property type="component" value="Chromosome"/>
</dbReference>
<dbReference type="GO" id="GO:0006352">
    <property type="term" value="P:DNA-templated transcription initiation"/>
    <property type="evidence" value="ECO:0007669"/>
    <property type="project" value="InterPro"/>
</dbReference>
<proteinExistence type="predicted"/>
<dbReference type="GO" id="GO:0016987">
    <property type="term" value="F:sigma factor activity"/>
    <property type="evidence" value="ECO:0007669"/>
    <property type="project" value="InterPro"/>
</dbReference>
<dbReference type="InterPro" id="IPR013324">
    <property type="entry name" value="RNA_pol_sigma_r3/r4-like"/>
</dbReference>
<sequence>MQLQKALERYDERLGVPFESYYKITLYGWRSNQNKKSKRRLLEGNEILLEAVDERVDVEKEVEKGLLWEVALGELKKLSEVEQYIIKAYYLEGKKLIDIAKALGVNYKTIEFRKGAALKKLRERLS</sequence>
<dbReference type="STRING" id="642492.Clole_3779"/>
<dbReference type="SUPFAM" id="SSF88659">
    <property type="entry name" value="Sigma3 and sigma4 domains of RNA polymerase sigma factors"/>
    <property type="match status" value="1"/>
</dbReference>
<organism evidence="2 3">
    <name type="scientific">Cellulosilyticum lentocellum (strain ATCC 49066 / DSM 5427 / NCIMB 11756 / RHM5)</name>
    <name type="common">Clostridium lentocellum</name>
    <dbReference type="NCBI Taxonomy" id="642492"/>
    <lineage>
        <taxon>Bacteria</taxon>
        <taxon>Bacillati</taxon>
        <taxon>Bacillota</taxon>
        <taxon>Clostridia</taxon>
        <taxon>Lachnospirales</taxon>
        <taxon>Cellulosilyticaceae</taxon>
        <taxon>Cellulosilyticum</taxon>
    </lineage>
</organism>
<gene>
    <name evidence="2" type="ordered locus">Clole_3779</name>
</gene>
<name>F2JII9_CELLD</name>
<evidence type="ECO:0000259" key="1">
    <source>
        <dbReference type="Pfam" id="PF08281"/>
    </source>
</evidence>
<evidence type="ECO:0000313" key="2">
    <source>
        <dbReference type="EMBL" id="ADZ85459.1"/>
    </source>
</evidence>
<dbReference type="HOGENOM" id="CLU_1977590_0_0_9"/>